<dbReference type="InterPro" id="IPR038978">
    <property type="entry name" value="MJ0935"/>
</dbReference>
<feature type="coiled-coil region" evidence="5">
    <location>
        <begin position="166"/>
        <end position="193"/>
    </location>
</feature>
<evidence type="ECO:0000313" key="8">
    <source>
        <dbReference type="Proteomes" id="UP001596414"/>
    </source>
</evidence>
<dbReference type="RefSeq" id="WP_267636665.1">
    <property type="nucleotide sequence ID" value="NZ_JAODIY010000005.1"/>
</dbReference>
<keyword evidence="5" id="KW-0175">Coiled coil</keyword>
<keyword evidence="3 6" id="KW-1133">Transmembrane helix</keyword>
<dbReference type="Proteomes" id="UP001596414">
    <property type="component" value="Unassembled WGS sequence"/>
</dbReference>
<evidence type="ECO:0000256" key="5">
    <source>
        <dbReference type="SAM" id="Coils"/>
    </source>
</evidence>
<organism evidence="7 8">
    <name type="scientific">Halovenus rubra</name>
    <dbReference type="NCBI Taxonomy" id="869890"/>
    <lineage>
        <taxon>Archaea</taxon>
        <taxon>Methanobacteriati</taxon>
        <taxon>Methanobacteriota</taxon>
        <taxon>Stenosarchaea group</taxon>
        <taxon>Halobacteria</taxon>
        <taxon>Halobacteriales</taxon>
        <taxon>Haloarculaceae</taxon>
        <taxon>Halovenus</taxon>
    </lineage>
</organism>
<comment type="subcellular location">
    <subcellularLocation>
        <location evidence="1">Membrane</location>
        <topology evidence="1">Multi-pass membrane protein</topology>
    </subcellularLocation>
</comment>
<sequence>MPRTEQKVDELAEEGEHMTDALATVLETAEEQGAVTWANVSDDITSGEWGRLIEKGLLVDAGGDGFVVDDPDGARDALEDSDPTAMMDSVEFSFTTYDKMAVATVFVMMIGYAYTPVRTLVGETLNIALGPLEETLPFYLVVLVLAILTGLFSALVQDNLMNAEIMEGYKEQTQDLKERRKRAKERGDDEELQKIQEEQMAMMSENLDMFKAQFRPMIWIMSFTIPMFLWMYWIVRDIGITVASPVIVLPLAGEIETWTTGIIGPMQVWIIWYAFVSISFGQIMRKALNVQTGT</sequence>
<evidence type="ECO:0000256" key="3">
    <source>
        <dbReference type="ARBA" id="ARBA00022989"/>
    </source>
</evidence>
<dbReference type="AlphaFoldDB" id="A0ABD5XBA6"/>
<dbReference type="SMART" id="SM01415">
    <property type="entry name" value="DUF106"/>
    <property type="match status" value="1"/>
</dbReference>
<keyword evidence="4 6" id="KW-0472">Membrane</keyword>
<dbReference type="Pfam" id="PF01956">
    <property type="entry name" value="EMC3_TMCO1"/>
    <property type="match status" value="1"/>
</dbReference>
<feature type="transmembrane region" description="Helical" evidence="6">
    <location>
        <begin position="255"/>
        <end position="276"/>
    </location>
</feature>
<name>A0ABD5XBA6_9EURY</name>
<dbReference type="PANTHER" id="PTHR42198">
    <property type="entry name" value="INTEGRAL MEMBRANE PROTEIN"/>
    <property type="match status" value="1"/>
</dbReference>
<reference evidence="7 8" key="1">
    <citation type="journal article" date="2014" name="Int. J. Syst. Evol. Microbiol.">
        <title>Complete genome sequence of Corynebacterium casei LMG S-19264T (=DSM 44701T), isolated from a smear-ripened cheese.</title>
        <authorList>
            <consortium name="US DOE Joint Genome Institute (JGI-PGF)"/>
            <person name="Walter F."/>
            <person name="Albersmeier A."/>
            <person name="Kalinowski J."/>
            <person name="Ruckert C."/>
        </authorList>
    </citation>
    <scope>NUCLEOTIDE SEQUENCE [LARGE SCALE GENOMIC DNA]</scope>
    <source>
        <strain evidence="7 8">CGMCC 4.7215</strain>
    </source>
</reference>
<evidence type="ECO:0000256" key="6">
    <source>
        <dbReference type="SAM" id="Phobius"/>
    </source>
</evidence>
<evidence type="ECO:0000256" key="1">
    <source>
        <dbReference type="ARBA" id="ARBA00004141"/>
    </source>
</evidence>
<dbReference type="GO" id="GO:0016020">
    <property type="term" value="C:membrane"/>
    <property type="evidence" value="ECO:0007669"/>
    <property type="project" value="UniProtKB-SubCell"/>
</dbReference>
<protein>
    <submittedName>
        <fullName evidence="7">DUF106 domain-containing protein</fullName>
    </submittedName>
</protein>
<evidence type="ECO:0000256" key="2">
    <source>
        <dbReference type="ARBA" id="ARBA00022692"/>
    </source>
</evidence>
<feature type="transmembrane region" description="Helical" evidence="6">
    <location>
        <begin position="137"/>
        <end position="156"/>
    </location>
</feature>
<accession>A0ABD5XBA6</accession>
<proteinExistence type="predicted"/>
<dbReference type="PANTHER" id="PTHR42198:SF1">
    <property type="entry name" value="INTEGRAL MEMBRANE PROTEIN"/>
    <property type="match status" value="1"/>
</dbReference>
<feature type="transmembrane region" description="Helical" evidence="6">
    <location>
        <begin position="100"/>
        <end position="117"/>
    </location>
</feature>
<comment type="caution">
    <text evidence="7">The sequence shown here is derived from an EMBL/GenBank/DDBJ whole genome shotgun (WGS) entry which is preliminary data.</text>
</comment>
<evidence type="ECO:0000313" key="7">
    <source>
        <dbReference type="EMBL" id="MFC7127198.1"/>
    </source>
</evidence>
<evidence type="ECO:0000256" key="4">
    <source>
        <dbReference type="ARBA" id="ARBA00023136"/>
    </source>
</evidence>
<dbReference type="InterPro" id="IPR002809">
    <property type="entry name" value="EMC3/TMCO1"/>
</dbReference>
<gene>
    <name evidence="7" type="ORF">ACFQJ7_14415</name>
</gene>
<feature type="transmembrane region" description="Helical" evidence="6">
    <location>
        <begin position="217"/>
        <end position="235"/>
    </location>
</feature>
<dbReference type="EMBL" id="JBHSZQ010000049">
    <property type="protein sequence ID" value="MFC7127198.1"/>
    <property type="molecule type" value="Genomic_DNA"/>
</dbReference>
<keyword evidence="2 6" id="KW-0812">Transmembrane</keyword>